<evidence type="ECO:0000313" key="13">
    <source>
        <dbReference type="Proteomes" id="UP000027265"/>
    </source>
</evidence>
<evidence type="ECO:0000256" key="11">
    <source>
        <dbReference type="SAM" id="SignalP"/>
    </source>
</evidence>
<keyword evidence="5 10" id="KW-1133">Transmembrane helix</keyword>
<name>A0A067PPH0_9AGAM</name>
<protein>
    <recommendedName>
        <fullName evidence="14">Translocon-associated protein subunit alpha</fullName>
    </recommendedName>
</protein>
<keyword evidence="3 11" id="KW-0732">Signal</keyword>
<accession>A0A067PPH0</accession>
<keyword evidence="13" id="KW-1185">Reference proteome</keyword>
<feature type="transmembrane region" description="Helical" evidence="10">
    <location>
        <begin position="160"/>
        <end position="179"/>
    </location>
</feature>
<gene>
    <name evidence="12" type="ORF">JAAARDRAFT_72701</name>
</gene>
<dbReference type="PANTHER" id="PTHR12924:SF0">
    <property type="entry name" value="TRANSLOCON-ASSOCIATED PROTEIN SUBUNIT ALPHA"/>
    <property type="match status" value="1"/>
</dbReference>
<feature type="signal peptide" evidence="11">
    <location>
        <begin position="1"/>
        <end position="22"/>
    </location>
</feature>
<organism evidence="12 13">
    <name type="scientific">Jaapia argillacea MUCL 33604</name>
    <dbReference type="NCBI Taxonomy" id="933084"/>
    <lineage>
        <taxon>Eukaryota</taxon>
        <taxon>Fungi</taxon>
        <taxon>Dikarya</taxon>
        <taxon>Basidiomycota</taxon>
        <taxon>Agaricomycotina</taxon>
        <taxon>Agaricomycetes</taxon>
        <taxon>Agaricomycetidae</taxon>
        <taxon>Jaapiales</taxon>
        <taxon>Jaapiaceae</taxon>
        <taxon>Jaapia</taxon>
    </lineage>
</organism>
<dbReference type="HOGENOM" id="CLU_068820_1_0_1"/>
<dbReference type="PANTHER" id="PTHR12924">
    <property type="entry name" value="TRANSLOCON-ASSOCIATED PROTEIN, ALPHA SUBUNIT"/>
    <property type="match status" value="1"/>
</dbReference>
<comment type="subcellular location">
    <subcellularLocation>
        <location evidence="1">Endoplasmic reticulum membrane</location>
        <topology evidence="1">Single-pass type I membrane protein</topology>
    </subcellularLocation>
</comment>
<evidence type="ECO:0000256" key="9">
    <source>
        <dbReference type="SAM" id="MobiDB-lite"/>
    </source>
</evidence>
<dbReference type="Proteomes" id="UP000027265">
    <property type="component" value="Unassembled WGS sequence"/>
</dbReference>
<proteinExistence type="inferred from homology"/>
<evidence type="ECO:0000256" key="8">
    <source>
        <dbReference type="ARBA" id="ARBA00038311"/>
    </source>
</evidence>
<keyword evidence="2 10" id="KW-0812">Transmembrane</keyword>
<dbReference type="GO" id="GO:0005789">
    <property type="term" value="C:endoplasmic reticulum membrane"/>
    <property type="evidence" value="ECO:0007669"/>
    <property type="project" value="UniProtKB-SubCell"/>
</dbReference>
<comment type="similarity">
    <text evidence="8">Belongs to the IRC22 family.</text>
</comment>
<dbReference type="AlphaFoldDB" id="A0A067PPH0"/>
<evidence type="ECO:0000256" key="3">
    <source>
        <dbReference type="ARBA" id="ARBA00022729"/>
    </source>
</evidence>
<dbReference type="InParanoid" id="A0A067PPH0"/>
<sequence>MRFASLFAGLLSVAALSVSVSASIFGESEPEITVTATFPEDNPFHHVVNGEKNRLELIVENKSEKNVTLMLVSGSVHDPETDDLVKNVTTLTYGLRLLAGVKLQVPYTFHSEFKPGDLKLKIWLEHVADDETYRVLGYDSIITVVEPELSVFDFKLISTYLMLIAILGGLSYVAYQTFAPAPKKSRKPKPAQVSAPVTVTATGAGGYQEEWIPEHHLKKAAKVRKVGVVSSGDELETSGAETSGNEGKRRKGRK</sequence>
<keyword evidence="6 10" id="KW-0472">Membrane</keyword>
<comment type="function">
    <text evidence="7">Is probably involved in a pathway contributing to genomic integrity.</text>
</comment>
<evidence type="ECO:0000256" key="1">
    <source>
        <dbReference type="ARBA" id="ARBA00004115"/>
    </source>
</evidence>
<evidence type="ECO:0000256" key="6">
    <source>
        <dbReference type="ARBA" id="ARBA00023136"/>
    </source>
</evidence>
<evidence type="ECO:0008006" key="14">
    <source>
        <dbReference type="Google" id="ProtNLM"/>
    </source>
</evidence>
<dbReference type="InterPro" id="IPR005595">
    <property type="entry name" value="TRAP_alpha"/>
</dbReference>
<dbReference type="EMBL" id="KL197735">
    <property type="protein sequence ID" value="KDQ53192.1"/>
    <property type="molecule type" value="Genomic_DNA"/>
</dbReference>
<dbReference type="OrthoDB" id="1926781at2759"/>
<feature type="chain" id="PRO_5001643312" description="Translocon-associated protein subunit alpha" evidence="11">
    <location>
        <begin position="23"/>
        <end position="254"/>
    </location>
</feature>
<evidence type="ECO:0000256" key="2">
    <source>
        <dbReference type="ARBA" id="ARBA00022692"/>
    </source>
</evidence>
<keyword evidence="4" id="KW-0256">Endoplasmic reticulum</keyword>
<evidence type="ECO:0000256" key="4">
    <source>
        <dbReference type="ARBA" id="ARBA00022824"/>
    </source>
</evidence>
<evidence type="ECO:0000256" key="7">
    <source>
        <dbReference type="ARBA" id="ARBA00037565"/>
    </source>
</evidence>
<evidence type="ECO:0000313" key="12">
    <source>
        <dbReference type="EMBL" id="KDQ53192.1"/>
    </source>
</evidence>
<dbReference type="Pfam" id="PF03896">
    <property type="entry name" value="TRAP_alpha"/>
    <property type="match status" value="1"/>
</dbReference>
<reference evidence="13" key="1">
    <citation type="journal article" date="2014" name="Proc. Natl. Acad. Sci. U.S.A.">
        <title>Extensive sampling of basidiomycete genomes demonstrates inadequacy of the white-rot/brown-rot paradigm for wood decay fungi.</title>
        <authorList>
            <person name="Riley R."/>
            <person name="Salamov A.A."/>
            <person name="Brown D.W."/>
            <person name="Nagy L.G."/>
            <person name="Floudas D."/>
            <person name="Held B.W."/>
            <person name="Levasseur A."/>
            <person name="Lombard V."/>
            <person name="Morin E."/>
            <person name="Otillar R."/>
            <person name="Lindquist E.A."/>
            <person name="Sun H."/>
            <person name="LaButti K.M."/>
            <person name="Schmutz J."/>
            <person name="Jabbour D."/>
            <person name="Luo H."/>
            <person name="Baker S.E."/>
            <person name="Pisabarro A.G."/>
            <person name="Walton J.D."/>
            <person name="Blanchette R.A."/>
            <person name="Henrissat B."/>
            <person name="Martin F."/>
            <person name="Cullen D."/>
            <person name="Hibbett D.S."/>
            <person name="Grigoriev I.V."/>
        </authorList>
    </citation>
    <scope>NUCLEOTIDE SEQUENCE [LARGE SCALE GENOMIC DNA]</scope>
    <source>
        <strain evidence="13">MUCL 33604</strain>
    </source>
</reference>
<evidence type="ECO:0000256" key="10">
    <source>
        <dbReference type="SAM" id="Phobius"/>
    </source>
</evidence>
<evidence type="ECO:0000256" key="5">
    <source>
        <dbReference type="ARBA" id="ARBA00022989"/>
    </source>
</evidence>
<feature type="region of interest" description="Disordered" evidence="9">
    <location>
        <begin position="229"/>
        <end position="254"/>
    </location>
</feature>